<dbReference type="Gene3D" id="1.25.40.20">
    <property type="entry name" value="Ankyrin repeat-containing domain"/>
    <property type="match status" value="1"/>
</dbReference>
<dbReference type="GO" id="GO:2000045">
    <property type="term" value="P:regulation of G1/S transition of mitotic cell cycle"/>
    <property type="evidence" value="ECO:0007669"/>
    <property type="project" value="TreeGrafter"/>
</dbReference>
<dbReference type="InterPro" id="IPR036770">
    <property type="entry name" value="Ankyrin_rpt-contain_sf"/>
</dbReference>
<dbReference type="GO" id="GO:0008285">
    <property type="term" value="P:negative regulation of cell population proliferation"/>
    <property type="evidence" value="ECO:0007669"/>
    <property type="project" value="TreeGrafter"/>
</dbReference>
<evidence type="ECO:0000256" key="1">
    <source>
        <dbReference type="ARBA" id="ARBA00022737"/>
    </source>
</evidence>
<gene>
    <name evidence="4" type="ORF">P4O66_022891</name>
</gene>
<evidence type="ECO:0000256" key="2">
    <source>
        <dbReference type="ARBA" id="ARBA00023043"/>
    </source>
</evidence>
<dbReference type="InterPro" id="IPR050776">
    <property type="entry name" value="Ank_Repeat/CDKN_Inhibitor"/>
</dbReference>
<dbReference type="GO" id="GO:0005634">
    <property type="term" value="C:nucleus"/>
    <property type="evidence" value="ECO:0007669"/>
    <property type="project" value="TreeGrafter"/>
</dbReference>
<evidence type="ECO:0000313" key="5">
    <source>
        <dbReference type="Proteomes" id="UP001239994"/>
    </source>
</evidence>
<protein>
    <recommendedName>
        <fullName evidence="6">Cyclin-dependent kinase inhibitor 2C (p18, inhibits CDK4)</fullName>
    </recommendedName>
</protein>
<dbReference type="Pfam" id="PF13637">
    <property type="entry name" value="Ank_4"/>
    <property type="match status" value="1"/>
</dbReference>
<dbReference type="GO" id="GO:0019901">
    <property type="term" value="F:protein kinase binding"/>
    <property type="evidence" value="ECO:0007669"/>
    <property type="project" value="TreeGrafter"/>
</dbReference>
<keyword evidence="2 3" id="KW-0040">ANK repeat</keyword>
<dbReference type="Proteomes" id="UP001239994">
    <property type="component" value="Unassembled WGS sequence"/>
</dbReference>
<keyword evidence="1" id="KW-0677">Repeat</keyword>
<evidence type="ECO:0000313" key="4">
    <source>
        <dbReference type="EMBL" id="KAK1801199.1"/>
    </source>
</evidence>
<comment type="caution">
    <text evidence="4">The sequence shown here is derived from an EMBL/GenBank/DDBJ whole genome shotgun (WGS) entry which is preliminary data.</text>
</comment>
<feature type="repeat" description="ANK" evidence="3">
    <location>
        <begin position="105"/>
        <end position="137"/>
    </location>
</feature>
<dbReference type="GO" id="GO:0005737">
    <property type="term" value="C:cytoplasm"/>
    <property type="evidence" value="ECO:0007669"/>
    <property type="project" value="TreeGrafter"/>
</dbReference>
<dbReference type="Pfam" id="PF12796">
    <property type="entry name" value="Ank_2"/>
    <property type="match status" value="1"/>
</dbReference>
<dbReference type="InterPro" id="IPR002110">
    <property type="entry name" value="Ankyrin_rpt"/>
</dbReference>
<accession>A0AAD9E1T3</accession>
<feature type="repeat" description="ANK" evidence="3">
    <location>
        <begin position="72"/>
        <end position="104"/>
    </location>
</feature>
<evidence type="ECO:0008006" key="6">
    <source>
        <dbReference type="Google" id="ProtNLM"/>
    </source>
</evidence>
<proteinExistence type="predicted"/>
<sequence>IMAEAPDANRLCTAAARGDLREIEMILQSNIDVNEKNIFGRTPLQVVKLGCPCAAEALLLAQADPNLRDPIGGLTITHDAARDGYVDTLQVLVNYGANVNLLDGGGNLPLHLAAREGHLDVVQFLIQHTTQPFQKNGAGLTPLELASVNNRDDTARWLETYRSTNSH</sequence>
<dbReference type="GO" id="GO:0004861">
    <property type="term" value="F:cyclin-dependent protein serine/threonine kinase inhibitor activity"/>
    <property type="evidence" value="ECO:0007669"/>
    <property type="project" value="TreeGrafter"/>
</dbReference>
<dbReference type="SMART" id="SM00248">
    <property type="entry name" value="ANK"/>
    <property type="match status" value="4"/>
</dbReference>
<feature type="non-terminal residue" evidence="4">
    <location>
        <position position="1"/>
    </location>
</feature>
<dbReference type="SUPFAM" id="SSF48403">
    <property type="entry name" value="Ankyrin repeat"/>
    <property type="match status" value="1"/>
</dbReference>
<reference evidence="4" key="1">
    <citation type="submission" date="2023-03" db="EMBL/GenBank/DDBJ databases">
        <title>Electrophorus voltai genome.</title>
        <authorList>
            <person name="Bian C."/>
        </authorList>
    </citation>
    <scope>NUCLEOTIDE SEQUENCE</scope>
    <source>
        <strain evidence="4">CB-2022</strain>
        <tissue evidence="4">Muscle</tissue>
    </source>
</reference>
<keyword evidence="5" id="KW-1185">Reference proteome</keyword>
<dbReference type="EMBL" id="JAROKS010000009">
    <property type="protein sequence ID" value="KAK1801199.1"/>
    <property type="molecule type" value="Genomic_DNA"/>
</dbReference>
<evidence type="ECO:0000256" key="3">
    <source>
        <dbReference type="PROSITE-ProRule" id="PRU00023"/>
    </source>
</evidence>
<organism evidence="4 5">
    <name type="scientific">Electrophorus voltai</name>
    <dbReference type="NCBI Taxonomy" id="2609070"/>
    <lineage>
        <taxon>Eukaryota</taxon>
        <taxon>Metazoa</taxon>
        <taxon>Chordata</taxon>
        <taxon>Craniata</taxon>
        <taxon>Vertebrata</taxon>
        <taxon>Euteleostomi</taxon>
        <taxon>Actinopterygii</taxon>
        <taxon>Neopterygii</taxon>
        <taxon>Teleostei</taxon>
        <taxon>Ostariophysi</taxon>
        <taxon>Gymnotiformes</taxon>
        <taxon>Gymnotoidei</taxon>
        <taxon>Gymnotidae</taxon>
        <taxon>Electrophorus</taxon>
    </lineage>
</organism>
<dbReference type="PANTHER" id="PTHR24201">
    <property type="entry name" value="ANK_REP_REGION DOMAIN-CONTAINING PROTEIN"/>
    <property type="match status" value="1"/>
</dbReference>
<dbReference type="PROSITE" id="PS50297">
    <property type="entry name" value="ANK_REP_REGION"/>
    <property type="match status" value="2"/>
</dbReference>
<dbReference type="AlphaFoldDB" id="A0AAD9E1T3"/>
<dbReference type="PROSITE" id="PS50088">
    <property type="entry name" value="ANK_REPEAT"/>
    <property type="match status" value="2"/>
</dbReference>
<dbReference type="PANTHER" id="PTHR24201:SF9">
    <property type="entry name" value="CYCLIN-DEPENDENT KINASE 4 INHIBITOR C"/>
    <property type="match status" value="1"/>
</dbReference>
<name>A0AAD9E1T3_9TELE</name>